<sequence length="10" mass="1148">MGLEEKAEKN</sequence>
<accession>A0A0A8YEX5</accession>
<evidence type="ECO:0000313" key="1">
    <source>
        <dbReference type="EMBL" id="JAD23745.1"/>
    </source>
</evidence>
<reference evidence="1" key="1">
    <citation type="submission" date="2014-09" db="EMBL/GenBank/DDBJ databases">
        <authorList>
            <person name="Magalhaes I.L.F."/>
            <person name="Oliveira U."/>
            <person name="Santos F.R."/>
            <person name="Vidigal T.H.D.A."/>
            <person name="Brescovit A.D."/>
            <person name="Santos A.J."/>
        </authorList>
    </citation>
    <scope>NUCLEOTIDE SEQUENCE</scope>
    <source>
        <tissue evidence="1">Shoot tissue taken approximately 20 cm above the soil surface</tissue>
    </source>
</reference>
<proteinExistence type="predicted"/>
<reference evidence="1" key="2">
    <citation type="journal article" date="2015" name="Data Brief">
        <title>Shoot transcriptome of the giant reed, Arundo donax.</title>
        <authorList>
            <person name="Barrero R.A."/>
            <person name="Guerrero F.D."/>
            <person name="Moolhuijzen P."/>
            <person name="Goolsby J.A."/>
            <person name="Tidwell J."/>
            <person name="Bellgard S.E."/>
            <person name="Bellgard M.I."/>
        </authorList>
    </citation>
    <scope>NUCLEOTIDE SEQUENCE</scope>
    <source>
        <tissue evidence="1">Shoot tissue taken approximately 20 cm above the soil surface</tissue>
    </source>
</reference>
<protein>
    <submittedName>
        <fullName evidence="1">Uncharacterized protein</fullName>
    </submittedName>
</protein>
<dbReference type="EMBL" id="GBRH01274150">
    <property type="protein sequence ID" value="JAD23745.1"/>
    <property type="molecule type" value="Transcribed_RNA"/>
</dbReference>
<organism evidence="1">
    <name type="scientific">Arundo donax</name>
    <name type="common">Giant reed</name>
    <name type="synonym">Donax arundinaceus</name>
    <dbReference type="NCBI Taxonomy" id="35708"/>
    <lineage>
        <taxon>Eukaryota</taxon>
        <taxon>Viridiplantae</taxon>
        <taxon>Streptophyta</taxon>
        <taxon>Embryophyta</taxon>
        <taxon>Tracheophyta</taxon>
        <taxon>Spermatophyta</taxon>
        <taxon>Magnoliopsida</taxon>
        <taxon>Liliopsida</taxon>
        <taxon>Poales</taxon>
        <taxon>Poaceae</taxon>
        <taxon>PACMAD clade</taxon>
        <taxon>Arundinoideae</taxon>
        <taxon>Arundineae</taxon>
        <taxon>Arundo</taxon>
    </lineage>
</organism>
<name>A0A0A8YEX5_ARUDO</name>